<evidence type="ECO:0000313" key="2">
    <source>
        <dbReference type="Proteomes" id="UP000295719"/>
    </source>
</evidence>
<dbReference type="OrthoDB" id="6638294at2"/>
<keyword evidence="2" id="KW-1185">Reference proteome</keyword>
<dbReference type="Proteomes" id="UP000295719">
    <property type="component" value="Unassembled WGS sequence"/>
</dbReference>
<sequence length="92" mass="10299">MGDVGDDYRAWDAMKKEERQKRKSANMEIINACALPHKIDASGTVLLKTEQGTVCFYPTTNTIMHKQKIMHGGAKRAVAYVQNISEGNDEQN</sequence>
<accession>A0A4R3Z531</accession>
<reference evidence="1 2" key="1">
    <citation type="submission" date="2019-03" db="EMBL/GenBank/DDBJ databases">
        <title>Genomic Encyclopedia of Type Strains, Phase IV (KMG-IV): sequencing the most valuable type-strain genomes for metagenomic binning, comparative biology and taxonomic classification.</title>
        <authorList>
            <person name="Goeker M."/>
        </authorList>
    </citation>
    <scope>NUCLEOTIDE SEQUENCE [LARGE SCALE GENOMIC DNA]</scope>
    <source>
        <strain evidence="1 2">DSM 19580</strain>
    </source>
</reference>
<dbReference type="AlphaFoldDB" id="A0A4R3Z531"/>
<name>A0A4R3Z531_9GAMM</name>
<organism evidence="1 2">
    <name type="scientific">Biostraticola tofi</name>
    <dbReference type="NCBI Taxonomy" id="466109"/>
    <lineage>
        <taxon>Bacteria</taxon>
        <taxon>Pseudomonadati</taxon>
        <taxon>Pseudomonadota</taxon>
        <taxon>Gammaproteobacteria</taxon>
        <taxon>Enterobacterales</taxon>
        <taxon>Bruguierivoracaceae</taxon>
        <taxon>Biostraticola</taxon>
    </lineage>
</organism>
<dbReference type="EMBL" id="SMCR01000001">
    <property type="protein sequence ID" value="TCW00438.1"/>
    <property type="molecule type" value="Genomic_DNA"/>
</dbReference>
<protein>
    <submittedName>
        <fullName evidence="1">Uncharacterized protein</fullName>
    </submittedName>
</protein>
<proteinExistence type="predicted"/>
<dbReference type="RefSeq" id="WP_131863990.1">
    <property type="nucleotide sequence ID" value="NZ_SMCR01000001.1"/>
</dbReference>
<evidence type="ECO:0000313" key="1">
    <source>
        <dbReference type="EMBL" id="TCW00438.1"/>
    </source>
</evidence>
<comment type="caution">
    <text evidence="1">The sequence shown here is derived from an EMBL/GenBank/DDBJ whole genome shotgun (WGS) entry which is preliminary data.</text>
</comment>
<gene>
    <name evidence="1" type="ORF">EDC52_101788</name>
</gene>